<accession>A0A1R1QPW8</accession>
<gene>
    <name evidence="1" type="ORF">BW143_08700</name>
</gene>
<dbReference type="OrthoDB" id="2891445at2"/>
<dbReference type="EMBL" id="MTJL01000014">
    <property type="protein sequence ID" value="OMI06684.1"/>
    <property type="molecule type" value="Genomic_DNA"/>
</dbReference>
<dbReference type="RefSeq" id="WP_076762526.1">
    <property type="nucleotide sequence ID" value="NZ_JARMMI010000007.1"/>
</dbReference>
<proteinExistence type="predicted"/>
<sequence length="59" mass="7001">MAKPYGIINFSSDRFDQWRLSEVKGVITVKDRKPAFQFDTKEQFERYLQLNSFRGRVGV</sequence>
<evidence type="ECO:0000313" key="1">
    <source>
        <dbReference type="EMBL" id="OMI06684.1"/>
    </source>
</evidence>
<dbReference type="AlphaFoldDB" id="A0A1R1QPW8"/>
<reference evidence="1 2" key="1">
    <citation type="submission" date="2017-01" db="EMBL/GenBank/DDBJ databases">
        <title>Bacillus phylogenomics.</title>
        <authorList>
            <person name="Dunlap C."/>
        </authorList>
    </citation>
    <scope>NUCLEOTIDE SEQUENCE [LARGE SCALE GENOMIC DNA]</scope>
    <source>
        <strain evidence="1 2">NRRL B-41282</strain>
    </source>
</reference>
<comment type="caution">
    <text evidence="1">The sequence shown here is derived from an EMBL/GenBank/DDBJ whole genome shotgun (WGS) entry which is preliminary data.</text>
</comment>
<evidence type="ECO:0000313" key="2">
    <source>
        <dbReference type="Proteomes" id="UP000187367"/>
    </source>
</evidence>
<organism evidence="1 2">
    <name type="scientific">Bacillus swezeyi</name>
    <dbReference type="NCBI Taxonomy" id="1925020"/>
    <lineage>
        <taxon>Bacteria</taxon>
        <taxon>Bacillati</taxon>
        <taxon>Bacillota</taxon>
        <taxon>Bacilli</taxon>
        <taxon>Bacillales</taxon>
        <taxon>Bacillaceae</taxon>
        <taxon>Bacillus</taxon>
    </lineage>
</organism>
<name>A0A1R1QPW8_9BACI</name>
<keyword evidence="2" id="KW-1185">Reference proteome</keyword>
<protein>
    <submittedName>
        <fullName evidence="1">Uncharacterized protein</fullName>
    </submittedName>
</protein>
<accession>A0A1R1RPA1</accession>
<dbReference type="Proteomes" id="UP000187367">
    <property type="component" value="Unassembled WGS sequence"/>
</dbReference>